<dbReference type="RefSeq" id="WP_220332828.1">
    <property type="nucleotide sequence ID" value="NZ_JAEUAK010000001.1"/>
</dbReference>
<evidence type="ECO:0000256" key="1">
    <source>
        <dbReference type="SAM" id="MobiDB-lite"/>
    </source>
</evidence>
<protein>
    <submittedName>
        <fullName evidence="2">Uncharacterized protein</fullName>
    </submittedName>
</protein>
<name>A0ABS7GMY4_9HYPH</name>
<dbReference type="EMBL" id="JAEUAK010000001">
    <property type="protein sequence ID" value="MBW9051303.1"/>
    <property type="molecule type" value="Genomic_DNA"/>
</dbReference>
<evidence type="ECO:0000313" key="3">
    <source>
        <dbReference type="Proteomes" id="UP000717752"/>
    </source>
</evidence>
<reference evidence="2 3" key="1">
    <citation type="journal article" date="2021" name="MBio">
        <title>Poor Competitiveness of Bradyrhizobium in Pigeon Pea Root Colonization in Indian Soils.</title>
        <authorList>
            <person name="Chalasani D."/>
            <person name="Basu A."/>
            <person name="Pullabhotla S.V.S.R.N."/>
            <person name="Jorrin B."/>
            <person name="Neal A.L."/>
            <person name="Poole P.S."/>
            <person name="Podile A.R."/>
            <person name="Tkacz A."/>
        </authorList>
    </citation>
    <scope>NUCLEOTIDE SEQUENCE [LARGE SCALE GENOMIC DNA]</scope>
    <source>
        <strain evidence="2 3">HU56</strain>
    </source>
</reference>
<sequence>MIEGHLNATLNRKRVSVLFAEAGSFILGKVSEATDAQRTNRLFAVVKDEMRGLMVITIEDEGGRDTVLVDKADTSHDHRIPNGPRSLRLDAFDP</sequence>
<proteinExistence type="predicted"/>
<evidence type="ECO:0000313" key="2">
    <source>
        <dbReference type="EMBL" id="MBW9051303.1"/>
    </source>
</evidence>
<gene>
    <name evidence="2" type="ORF">JNB85_02610</name>
</gene>
<keyword evidence="3" id="KW-1185">Reference proteome</keyword>
<dbReference type="Proteomes" id="UP000717752">
    <property type="component" value="Unassembled WGS sequence"/>
</dbReference>
<organism evidence="2 3">
    <name type="scientific">Rhizobium mesosinicum</name>
    <dbReference type="NCBI Taxonomy" id="335017"/>
    <lineage>
        <taxon>Bacteria</taxon>
        <taxon>Pseudomonadati</taxon>
        <taxon>Pseudomonadota</taxon>
        <taxon>Alphaproteobacteria</taxon>
        <taxon>Hyphomicrobiales</taxon>
        <taxon>Rhizobiaceae</taxon>
        <taxon>Rhizobium/Agrobacterium group</taxon>
        <taxon>Rhizobium</taxon>
    </lineage>
</organism>
<feature type="region of interest" description="Disordered" evidence="1">
    <location>
        <begin position="73"/>
        <end position="94"/>
    </location>
</feature>
<accession>A0ABS7GMY4</accession>
<comment type="caution">
    <text evidence="2">The sequence shown here is derived from an EMBL/GenBank/DDBJ whole genome shotgun (WGS) entry which is preliminary data.</text>
</comment>